<reference evidence="2" key="1">
    <citation type="submission" date="2022-08" db="EMBL/GenBank/DDBJ databases">
        <title>A Global Phylogenomic Analysis of the Shiitake Genus Lentinula.</title>
        <authorList>
            <consortium name="DOE Joint Genome Institute"/>
            <person name="Sierra-Patev S."/>
            <person name="Min B."/>
            <person name="Naranjo-Ortiz M."/>
            <person name="Looney B."/>
            <person name="Konkel Z."/>
            <person name="Slot J.C."/>
            <person name="Sakamoto Y."/>
            <person name="Steenwyk J.L."/>
            <person name="Rokas A."/>
            <person name="Carro J."/>
            <person name="Camarero S."/>
            <person name="Ferreira P."/>
            <person name="Molpeceres G."/>
            <person name="Ruiz-Duenas F.J."/>
            <person name="Serrano A."/>
            <person name="Henrissat B."/>
            <person name="Drula E."/>
            <person name="Hughes K.W."/>
            <person name="Mata J.L."/>
            <person name="Ishikawa N.K."/>
            <person name="Vargas-Isla R."/>
            <person name="Ushijima S."/>
            <person name="Smith C.A."/>
            <person name="Ahrendt S."/>
            <person name="Andreopoulos W."/>
            <person name="He G."/>
            <person name="Labutti K."/>
            <person name="Lipzen A."/>
            <person name="Ng V."/>
            <person name="Riley R."/>
            <person name="Sandor L."/>
            <person name="Barry K."/>
            <person name="Martinez A.T."/>
            <person name="Xiao Y."/>
            <person name="Gibbons J.G."/>
            <person name="Terashima K."/>
            <person name="Grigoriev I.V."/>
            <person name="Hibbett D.S."/>
        </authorList>
    </citation>
    <scope>NUCLEOTIDE SEQUENCE</scope>
    <source>
        <strain evidence="2">RHP3577 ss4</strain>
    </source>
</reference>
<gene>
    <name evidence="2" type="ORF">C8R41DRAFT_827896</name>
</gene>
<feature type="compositionally biased region" description="Polar residues" evidence="1">
    <location>
        <begin position="51"/>
        <end position="71"/>
    </location>
</feature>
<evidence type="ECO:0000313" key="3">
    <source>
        <dbReference type="Proteomes" id="UP001150217"/>
    </source>
</evidence>
<feature type="compositionally biased region" description="Low complexity" evidence="1">
    <location>
        <begin position="20"/>
        <end position="37"/>
    </location>
</feature>
<dbReference type="EMBL" id="JANVFT010000030">
    <property type="protein sequence ID" value="KAJ4495417.1"/>
    <property type="molecule type" value="Genomic_DNA"/>
</dbReference>
<evidence type="ECO:0000313" key="2">
    <source>
        <dbReference type="EMBL" id="KAJ4495417.1"/>
    </source>
</evidence>
<dbReference type="Proteomes" id="UP001150217">
    <property type="component" value="Unassembled WGS sequence"/>
</dbReference>
<name>A0ABQ8VL78_9AGAR</name>
<organism evidence="2 3">
    <name type="scientific">Lentinula lateritia</name>
    <dbReference type="NCBI Taxonomy" id="40482"/>
    <lineage>
        <taxon>Eukaryota</taxon>
        <taxon>Fungi</taxon>
        <taxon>Dikarya</taxon>
        <taxon>Basidiomycota</taxon>
        <taxon>Agaricomycotina</taxon>
        <taxon>Agaricomycetes</taxon>
        <taxon>Agaricomycetidae</taxon>
        <taxon>Agaricales</taxon>
        <taxon>Marasmiineae</taxon>
        <taxon>Omphalotaceae</taxon>
        <taxon>Lentinula</taxon>
    </lineage>
</organism>
<accession>A0ABQ8VL78</accession>
<proteinExistence type="predicted"/>
<sequence>MDKDKCTKMVALTRAQAKRAAAAASTSTTAKATIAAANSQTPARKLGTRNHVMSSRTKTSGTPGAGSTQCPPKQGLLASKKKTPRRPATPAFTAVESSTEPIQHPKTLLEVEATTHIPISTETHPFAKPDDAEPFGPEIGWVRIGNSLRRESVLPEGVMSQVQARQQAKLTHLADEAYQEQTTEMMQQHNLTYQWYDRMMTEGLQNGQGSNGSVMVMGDTSDTAMKDDHDLVGGFNGNSSEMDCEMEIPCYPAIESDTAEASSFDDTMSGTESDCSNVLLLEKKQLQPCPPGVRYSLFSTPTEIISQY</sequence>
<evidence type="ECO:0000256" key="1">
    <source>
        <dbReference type="SAM" id="MobiDB-lite"/>
    </source>
</evidence>
<keyword evidence="3" id="KW-1185">Reference proteome</keyword>
<comment type="caution">
    <text evidence="2">The sequence shown here is derived from an EMBL/GenBank/DDBJ whole genome shotgun (WGS) entry which is preliminary data.</text>
</comment>
<protein>
    <submittedName>
        <fullName evidence="2">Uncharacterized protein</fullName>
    </submittedName>
</protein>
<feature type="region of interest" description="Disordered" evidence="1">
    <location>
        <begin position="20"/>
        <end position="104"/>
    </location>
</feature>